<feature type="region of interest" description="Disordered" evidence="1">
    <location>
        <begin position="167"/>
        <end position="281"/>
    </location>
</feature>
<evidence type="ECO:0000313" key="2">
    <source>
        <dbReference type="EMBL" id="EJK52570.1"/>
    </source>
</evidence>
<comment type="caution">
    <text evidence="2">The sequence shown here is derived from an EMBL/GenBank/DDBJ whole genome shotgun (WGS) entry which is preliminary data.</text>
</comment>
<dbReference type="Proteomes" id="UP000266841">
    <property type="component" value="Unassembled WGS sequence"/>
</dbReference>
<name>K0RH40_THAOC</name>
<reference evidence="2 3" key="1">
    <citation type="journal article" date="2012" name="Genome Biol.">
        <title>Genome and low-iron response of an oceanic diatom adapted to chronic iron limitation.</title>
        <authorList>
            <person name="Lommer M."/>
            <person name="Specht M."/>
            <person name="Roy A.S."/>
            <person name="Kraemer L."/>
            <person name="Andreson R."/>
            <person name="Gutowska M.A."/>
            <person name="Wolf J."/>
            <person name="Bergner S.V."/>
            <person name="Schilhabel M.B."/>
            <person name="Klostermeier U.C."/>
            <person name="Beiko R.G."/>
            <person name="Rosenstiel P."/>
            <person name="Hippler M."/>
            <person name="Laroche J."/>
        </authorList>
    </citation>
    <scope>NUCLEOTIDE SEQUENCE [LARGE SCALE GENOMIC DNA]</scope>
    <source>
        <strain evidence="2 3">CCMP1005</strain>
    </source>
</reference>
<feature type="compositionally biased region" description="Basic and acidic residues" evidence="1">
    <location>
        <begin position="218"/>
        <end position="228"/>
    </location>
</feature>
<feature type="compositionally biased region" description="Polar residues" evidence="1">
    <location>
        <begin position="171"/>
        <end position="183"/>
    </location>
</feature>
<evidence type="ECO:0000313" key="3">
    <source>
        <dbReference type="Proteomes" id="UP000266841"/>
    </source>
</evidence>
<gene>
    <name evidence="2" type="ORF">THAOC_28138</name>
</gene>
<dbReference type="EMBL" id="AGNL01039585">
    <property type="protein sequence ID" value="EJK52570.1"/>
    <property type="molecule type" value="Genomic_DNA"/>
</dbReference>
<evidence type="ECO:0000256" key="1">
    <source>
        <dbReference type="SAM" id="MobiDB-lite"/>
    </source>
</evidence>
<feature type="region of interest" description="Disordered" evidence="1">
    <location>
        <begin position="331"/>
        <end position="402"/>
    </location>
</feature>
<feature type="compositionally biased region" description="Polar residues" evidence="1">
    <location>
        <begin position="380"/>
        <end position="396"/>
    </location>
</feature>
<dbReference type="OMA" id="CRGREHE"/>
<protein>
    <submittedName>
        <fullName evidence="2">Uncharacterized protein</fullName>
    </submittedName>
</protein>
<sequence>MERPSDENKSLERMSVNRVFPIPYQVDFSLETKGKYINDTKRKLTWKFGFAHSPTVFPHKYDNDGNYLGDEEGATVDVADEDYKRGVECRGREHEIILVWSLLTGKAHLYVDSKEIYRHAALDSWIFDAFSATFHKGFDLPNPKHNGKHRINIRCYARTPIGAKNIRWQIGDNSGPSGTPTGQRNDHFLLENDSEKKAMSPRSESEEQRMIRLATEASLRDWDNEHGYGKNSSPERSSSSRAKSSSGKKKKSKKSSKKNSSNLPQIGENSSNLIDFGAPTGDQLTRDFSSIEISNEPTSDVSVLGFDDDRTTASFMQKTHFPAGQPPAFAMPPQNIQHAGYGSPPPPQQQQPQYRADPTYTPPHYHQPIQQQQPQVWNAVGSNPAQPQHSASSTASFAMAPPPTLDDFKNAFGSSMSVMPTASLMSPSSSGASVVTSSMSPQYNGMQYQQQQQHTTNYAQQPFQGAQTQNYAPPANKFDPLKLDPFAS</sequence>
<feature type="compositionally biased region" description="Low complexity" evidence="1">
    <location>
        <begin position="362"/>
        <end position="375"/>
    </location>
</feature>
<feature type="compositionally biased region" description="Low complexity" evidence="1">
    <location>
        <begin position="230"/>
        <end position="245"/>
    </location>
</feature>
<feature type="compositionally biased region" description="Basic residues" evidence="1">
    <location>
        <begin position="246"/>
        <end position="257"/>
    </location>
</feature>
<feature type="region of interest" description="Disordered" evidence="1">
    <location>
        <begin position="445"/>
        <end position="488"/>
    </location>
</feature>
<dbReference type="AlphaFoldDB" id="K0RH40"/>
<feature type="compositionally biased region" description="Low complexity" evidence="1">
    <location>
        <begin position="445"/>
        <end position="461"/>
    </location>
</feature>
<dbReference type="eggNOG" id="ENOG502QXTX">
    <property type="taxonomic scope" value="Eukaryota"/>
</dbReference>
<feature type="compositionally biased region" description="Polar residues" evidence="1">
    <location>
        <begin position="262"/>
        <end position="273"/>
    </location>
</feature>
<dbReference type="OrthoDB" id="47592at2759"/>
<feature type="compositionally biased region" description="Basic and acidic residues" evidence="1">
    <location>
        <begin position="184"/>
        <end position="210"/>
    </location>
</feature>
<proteinExistence type="predicted"/>
<accession>K0RH40</accession>
<organism evidence="2 3">
    <name type="scientific">Thalassiosira oceanica</name>
    <name type="common">Marine diatom</name>
    <dbReference type="NCBI Taxonomy" id="159749"/>
    <lineage>
        <taxon>Eukaryota</taxon>
        <taxon>Sar</taxon>
        <taxon>Stramenopiles</taxon>
        <taxon>Ochrophyta</taxon>
        <taxon>Bacillariophyta</taxon>
        <taxon>Coscinodiscophyceae</taxon>
        <taxon>Thalassiosirophycidae</taxon>
        <taxon>Thalassiosirales</taxon>
        <taxon>Thalassiosiraceae</taxon>
        <taxon>Thalassiosira</taxon>
    </lineage>
</organism>
<keyword evidence="3" id="KW-1185">Reference proteome</keyword>
<feature type="compositionally biased region" description="Polar residues" evidence="1">
    <location>
        <begin position="462"/>
        <end position="471"/>
    </location>
</feature>